<evidence type="ECO:0000313" key="1">
    <source>
        <dbReference type="EMBL" id="QFG73605.1"/>
    </source>
</evidence>
<accession>A0A5J6VH30</accession>
<name>A0A5J6VH30_9VIRU</name>
<sequence>MTKRYKARQFKDPYLTKLVKQINNIDHSIRDCQLLINKLANDASHIVNMMVGTEKKKILKKLLKNNPKICYDIVEDAYMNTHIHQLLTTIYSMNDRMNSLTQQYIQLQGALRADLHLINQVETKKLLIKVYNDHKDKLNLEDLINTYLGPFTDTNTDVSITDVSTIDYFEEEIELQSLTEKTDDNSNPFLSNLLQIVTINNIEYYHDIGDSGSIYNKQDCQTVGTFYTKDKERIYVIN</sequence>
<dbReference type="EMBL" id="MN448266">
    <property type="protein sequence ID" value="QFG73605.1"/>
    <property type="molecule type" value="Genomic_DNA"/>
</dbReference>
<organism evidence="1">
    <name type="scientific">Megaviridae environmental sample</name>
    <dbReference type="NCBI Taxonomy" id="1737588"/>
    <lineage>
        <taxon>Viruses</taxon>
        <taxon>Varidnaviria</taxon>
        <taxon>Bamfordvirae</taxon>
        <taxon>Nucleocytoviricota</taxon>
        <taxon>Megaviricetes</taxon>
        <taxon>Imitervirales</taxon>
        <taxon>Mimiviridae</taxon>
        <taxon>environmental samples</taxon>
    </lineage>
</organism>
<proteinExistence type="predicted"/>
<protein>
    <submittedName>
        <fullName evidence="1">Uncharacterized protein</fullName>
    </submittedName>
</protein>
<reference evidence="1" key="1">
    <citation type="journal article" date="2019" name="Philos. Trans. R. Soc. Lond., B, Biol. Sci.">
        <title>Targeted metagenomic recovery of four divergent viruses reveals shared and distinctive characteristics of giant viruses of marine eukaryotes.</title>
        <authorList>
            <person name="Needham D.M."/>
            <person name="Poirier C."/>
            <person name="Hehenberger E."/>
            <person name="Jimenez V."/>
            <person name="Swalwell J.E."/>
            <person name="Santoro A.E."/>
            <person name="Worden A.Z."/>
        </authorList>
    </citation>
    <scope>NUCLEOTIDE SEQUENCE</scope>
    <source>
        <strain evidence="1">OPacV-662</strain>
    </source>
</reference>